<dbReference type="InterPro" id="IPR013024">
    <property type="entry name" value="GGCT-like"/>
</dbReference>
<protein>
    <submittedName>
        <fullName evidence="2">Gamma-glutamylcyclotransferase</fullName>
    </submittedName>
</protein>
<comment type="caution">
    <text evidence="2">The sequence shown here is derived from an EMBL/GenBank/DDBJ whole genome shotgun (WGS) entry which is preliminary data.</text>
</comment>
<dbReference type="InterPro" id="IPR009288">
    <property type="entry name" value="AIG2-like_dom"/>
</dbReference>
<sequence>MYLFGYGSLMNPASRALTGDSGWACPVTVSGLSRHWSNVSEAFISPLVVLEGEGECNGVLVNIDPESLPDFDRREAGYQRLQLAESNIALPEDVVLDGPVYVYVADTRRAPDVDKPIAQSYVDTVMAGCLRYSTDFARAFLTTTQGWEGAYHNDRAEPRYPRVAGVSDQDRIEIDRLMQSHLQGVVTPSVNP</sequence>
<organism evidence="2 3">
    <name type="scientific">Salinivibrio sharmensis</name>
    <dbReference type="NCBI Taxonomy" id="390883"/>
    <lineage>
        <taxon>Bacteria</taxon>
        <taxon>Pseudomonadati</taxon>
        <taxon>Pseudomonadota</taxon>
        <taxon>Gammaproteobacteria</taxon>
        <taxon>Vibrionales</taxon>
        <taxon>Vibrionaceae</taxon>
        <taxon>Salinivibrio</taxon>
    </lineage>
</organism>
<dbReference type="EMBL" id="MUFC01000008">
    <property type="protein sequence ID" value="OOE88126.1"/>
    <property type="molecule type" value="Genomic_DNA"/>
</dbReference>
<evidence type="ECO:0000313" key="2">
    <source>
        <dbReference type="EMBL" id="OOE88126.1"/>
    </source>
</evidence>
<accession>A0ABX3KGM1</accession>
<keyword evidence="3" id="KW-1185">Reference proteome</keyword>
<proteinExistence type="predicted"/>
<gene>
    <name evidence="2" type="ORF">BZG74_09150</name>
</gene>
<feature type="domain" description="Gamma-glutamylcyclotransferase AIG2-like" evidence="1">
    <location>
        <begin position="3"/>
        <end position="106"/>
    </location>
</feature>
<name>A0ABX3KGM1_9GAMM</name>
<dbReference type="SUPFAM" id="SSF110857">
    <property type="entry name" value="Gamma-glutamyl cyclotransferase-like"/>
    <property type="match status" value="1"/>
</dbReference>
<reference evidence="3" key="1">
    <citation type="submission" date="2017-01" db="EMBL/GenBank/DDBJ databases">
        <title>Draft genome of the species Salinivibrio sharmensis.</title>
        <authorList>
            <person name="Lopez-Hermoso C."/>
            <person name="De La Haba R."/>
            <person name="Sanchez-Porro C."/>
            <person name="Ventosa A."/>
        </authorList>
    </citation>
    <scope>NUCLEOTIDE SEQUENCE [LARGE SCALE GENOMIC DNA]</scope>
    <source>
        <strain evidence="3">CBH463</strain>
    </source>
</reference>
<dbReference type="Gene3D" id="3.10.490.10">
    <property type="entry name" value="Gamma-glutamyl cyclotransferase-like"/>
    <property type="match status" value="1"/>
</dbReference>
<dbReference type="Proteomes" id="UP000188627">
    <property type="component" value="Unassembled WGS sequence"/>
</dbReference>
<dbReference type="CDD" id="cd06661">
    <property type="entry name" value="GGCT_like"/>
    <property type="match status" value="1"/>
</dbReference>
<evidence type="ECO:0000313" key="3">
    <source>
        <dbReference type="Proteomes" id="UP000188627"/>
    </source>
</evidence>
<evidence type="ECO:0000259" key="1">
    <source>
        <dbReference type="Pfam" id="PF06094"/>
    </source>
</evidence>
<dbReference type="InterPro" id="IPR036568">
    <property type="entry name" value="GGCT-like_sf"/>
</dbReference>
<dbReference type="RefSeq" id="WP_077772313.1">
    <property type="nucleotide sequence ID" value="NZ_MUFC01000008.1"/>
</dbReference>
<dbReference type="Pfam" id="PF06094">
    <property type="entry name" value="GGACT"/>
    <property type="match status" value="1"/>
</dbReference>